<evidence type="ECO:0000313" key="3">
    <source>
        <dbReference type="EMBL" id="XBH20544.1"/>
    </source>
</evidence>
<sequence>MNEHHPPHPGGLEYGDIFMPAASGQEIAEKVPFVPGRVIPHRLLDAPQVRVVHIALDDGQELKEHMAPFGILVQVMSGSIDFEVNDERIRMDEGGLIHLPPKLLHAVTAVGPARIQITLLKTGN</sequence>
<dbReference type="InterPro" id="IPR003313">
    <property type="entry name" value="AraC-bd"/>
</dbReference>
<organism evidence="3">
    <name type="scientific">Jonesiaceae bacterium BS-20</name>
    <dbReference type="NCBI Taxonomy" id="3120821"/>
    <lineage>
        <taxon>Bacteria</taxon>
        <taxon>Bacillati</taxon>
        <taxon>Actinomycetota</taxon>
        <taxon>Actinomycetes</taxon>
        <taxon>Micrococcales</taxon>
        <taxon>Jonesiaceae</taxon>
    </lineage>
</organism>
<keyword evidence="1" id="KW-0238">DNA-binding</keyword>
<dbReference type="AlphaFoldDB" id="A0AAU7DT86"/>
<accession>A0AAU7DT86</accession>
<reference evidence="3" key="1">
    <citation type="submission" date="2024-02" db="EMBL/GenBank/DDBJ databases">
        <title>Tomenella chthoni gen. nov. sp. nov., a member of the family Jonesiaceae isolated from bat guano.</title>
        <authorList>
            <person name="Miller S.L."/>
            <person name="King J."/>
            <person name="Sankaranarayanan K."/>
            <person name="Lawson P.A."/>
        </authorList>
    </citation>
    <scope>NUCLEOTIDE SEQUENCE</scope>
    <source>
        <strain evidence="3">BS-20</strain>
    </source>
</reference>
<dbReference type="Pfam" id="PF02311">
    <property type="entry name" value="AraC_binding"/>
    <property type="match status" value="1"/>
</dbReference>
<evidence type="ECO:0000259" key="2">
    <source>
        <dbReference type="Pfam" id="PF02311"/>
    </source>
</evidence>
<dbReference type="PANTHER" id="PTHR37694">
    <property type="entry name" value="SLR8022 PROTEIN"/>
    <property type="match status" value="1"/>
</dbReference>
<dbReference type="Gene3D" id="2.60.120.10">
    <property type="entry name" value="Jelly Rolls"/>
    <property type="match status" value="1"/>
</dbReference>
<dbReference type="CDD" id="cd02230">
    <property type="entry name" value="cupin_HP0902-like"/>
    <property type="match status" value="1"/>
</dbReference>
<dbReference type="EMBL" id="CP146203">
    <property type="protein sequence ID" value="XBH20544.1"/>
    <property type="molecule type" value="Genomic_DNA"/>
</dbReference>
<dbReference type="InterPro" id="IPR014710">
    <property type="entry name" value="RmlC-like_jellyroll"/>
</dbReference>
<dbReference type="PANTHER" id="PTHR37694:SF1">
    <property type="entry name" value="SLR8022 PROTEIN"/>
    <property type="match status" value="1"/>
</dbReference>
<dbReference type="SUPFAM" id="SSF51182">
    <property type="entry name" value="RmlC-like cupins"/>
    <property type="match status" value="1"/>
</dbReference>
<gene>
    <name evidence="3" type="ORF">V5R04_09880</name>
</gene>
<protein>
    <submittedName>
        <fullName evidence="3">Cupin domain-containing protein</fullName>
    </submittedName>
</protein>
<name>A0AAU7DT86_9MICO</name>
<feature type="domain" description="AraC-type arabinose-binding/dimerisation" evidence="2">
    <location>
        <begin position="54"/>
        <end position="117"/>
    </location>
</feature>
<dbReference type="InterPro" id="IPR011051">
    <property type="entry name" value="RmlC_Cupin_sf"/>
</dbReference>
<dbReference type="GO" id="GO:0003677">
    <property type="term" value="F:DNA binding"/>
    <property type="evidence" value="ECO:0007669"/>
    <property type="project" value="UniProtKB-KW"/>
</dbReference>
<dbReference type="GO" id="GO:0006355">
    <property type="term" value="P:regulation of DNA-templated transcription"/>
    <property type="evidence" value="ECO:0007669"/>
    <property type="project" value="InterPro"/>
</dbReference>
<evidence type="ECO:0000256" key="1">
    <source>
        <dbReference type="ARBA" id="ARBA00023125"/>
    </source>
</evidence>
<proteinExistence type="predicted"/>